<dbReference type="InterPro" id="IPR015915">
    <property type="entry name" value="Kelch-typ_b-propeller"/>
</dbReference>
<keyword evidence="4" id="KW-1133">Transmembrane helix</keyword>
<dbReference type="GO" id="GO:0019760">
    <property type="term" value="P:glucosinolate metabolic process"/>
    <property type="evidence" value="ECO:0007669"/>
    <property type="project" value="UniProtKB-ARBA"/>
</dbReference>
<sequence>MSGNNTPTKPRYIDATFGDRIQQTEGLRAKNRANEKIPTKETDIEKHKRGVQWIPNIVSASRLGPFSSPFETTRSDVNKSLTPRWFHLFDDSQTYTHPNGPPLPGHQCGSGFDNKLYIDGGKIYYGGSVDNGSVAEQNTRLMWENVLDTKNDYKFPPQNTNLTKDPDVPSVSGGVLWPDSTNKLFYLFGGEYDNTNDVQSFTTLWLYDIIYNTWNRSSASDGSLTGINWPALGAGTFTDVGVAYYYGGYLTNLSMPKWSGDRLMLNSLISFNMNTRSWQNNTYDQTPRAEGSMHFIPASDAGMLVYFGGVEIDNGTTSYANMSNIQLFDIANNRWFTQTATGDIPSPRRGACANVIWAKDRSSYNFYVYGGINAEEQAVDELYILTVPSFQWTLVYPATVPNYLGGKAWMSCDVIRDSQMLFVGGQIPNASLTECDVPKIGGQHGLLLGQEAVEEGVWWHAIQDNTTGYRVPDKIVSLVGGNVDGHATATAPAAGFAARDLSVYFGTTASAAPRTASRVIPTTATATQESGSKSESHTGAIAGGVVGGVIGLAAIISIVILILRRRRKSKKTSIEPSRAELAHNPAMDHNGPKTGGAYSVQGSSMHSPMAEAPAYSPQGWNSEHHHQGLSAQQGGYSPSQPYYPPPPDPSQSPAKHQQEVTHELPSAATPAISELPHIHSPAPKRAGL</sequence>
<evidence type="ECO:0000313" key="5">
    <source>
        <dbReference type="EMBL" id="KAF3040870.1"/>
    </source>
</evidence>
<proteinExistence type="predicted"/>
<dbReference type="OrthoDB" id="10251809at2759"/>
<dbReference type="PANTHER" id="PTHR47435:SF4">
    <property type="entry name" value="KELCH REPEAT PROTEIN (AFU_ORTHOLOGUE AFUA_5G12780)"/>
    <property type="match status" value="1"/>
</dbReference>
<dbReference type="SUPFAM" id="SSF117281">
    <property type="entry name" value="Kelch motif"/>
    <property type="match status" value="1"/>
</dbReference>
<dbReference type="Gene3D" id="2.120.10.80">
    <property type="entry name" value="Kelch-type beta propeller"/>
    <property type="match status" value="1"/>
</dbReference>
<dbReference type="EMBL" id="SWKV01000023">
    <property type="protein sequence ID" value="KAF3040870.1"/>
    <property type="molecule type" value="Genomic_DNA"/>
</dbReference>
<dbReference type="Proteomes" id="UP000758155">
    <property type="component" value="Unassembled WGS sequence"/>
</dbReference>
<feature type="compositionally biased region" description="Pro residues" evidence="3">
    <location>
        <begin position="641"/>
        <end position="650"/>
    </location>
</feature>
<evidence type="ECO:0000256" key="4">
    <source>
        <dbReference type="SAM" id="Phobius"/>
    </source>
</evidence>
<evidence type="ECO:0008006" key="7">
    <source>
        <dbReference type="Google" id="ProtNLM"/>
    </source>
</evidence>
<accession>A0A9P5C1V1</accession>
<keyword evidence="4" id="KW-0472">Membrane</keyword>
<name>A0A9P5C1V1_9PLEO</name>
<reference evidence="5" key="1">
    <citation type="submission" date="2019-04" db="EMBL/GenBank/DDBJ databases">
        <title>Sequencing of skin fungus with MAO and IRED activity.</title>
        <authorList>
            <person name="Marsaioli A.J."/>
            <person name="Bonatto J.M.C."/>
            <person name="Reis Junior O."/>
        </authorList>
    </citation>
    <scope>NUCLEOTIDE SEQUENCE</scope>
    <source>
        <strain evidence="5">28M1</strain>
    </source>
</reference>
<feature type="transmembrane region" description="Helical" evidence="4">
    <location>
        <begin position="540"/>
        <end position="563"/>
    </location>
</feature>
<keyword evidence="1" id="KW-0677">Repeat</keyword>
<protein>
    <recommendedName>
        <fullName evidence="7">Kelch repeat-containing protein</fullName>
    </recommendedName>
</protein>
<dbReference type="AlphaFoldDB" id="A0A9P5C1V1"/>
<evidence type="ECO:0000313" key="6">
    <source>
        <dbReference type="Proteomes" id="UP000758155"/>
    </source>
</evidence>
<dbReference type="PANTHER" id="PTHR47435">
    <property type="entry name" value="KELCH REPEAT PROTEIN (AFU_ORTHOLOGUE AFUA_5G12780)"/>
    <property type="match status" value="1"/>
</dbReference>
<gene>
    <name evidence="5" type="ORF">E8E12_001651</name>
</gene>
<comment type="caution">
    <text evidence="5">The sequence shown here is derived from an EMBL/GenBank/DDBJ whole genome shotgun (WGS) entry which is preliminary data.</text>
</comment>
<evidence type="ECO:0000256" key="1">
    <source>
        <dbReference type="ARBA" id="ARBA00022737"/>
    </source>
</evidence>
<evidence type="ECO:0000256" key="3">
    <source>
        <dbReference type="SAM" id="MobiDB-lite"/>
    </source>
</evidence>
<organism evidence="5 6">
    <name type="scientific">Didymella heteroderae</name>
    <dbReference type="NCBI Taxonomy" id="1769908"/>
    <lineage>
        <taxon>Eukaryota</taxon>
        <taxon>Fungi</taxon>
        <taxon>Dikarya</taxon>
        <taxon>Ascomycota</taxon>
        <taxon>Pezizomycotina</taxon>
        <taxon>Dothideomycetes</taxon>
        <taxon>Pleosporomycetidae</taxon>
        <taxon>Pleosporales</taxon>
        <taxon>Pleosporineae</taxon>
        <taxon>Didymellaceae</taxon>
        <taxon>Didymella</taxon>
    </lineage>
</organism>
<keyword evidence="4" id="KW-0812">Transmembrane</keyword>
<feature type="region of interest" description="Disordered" evidence="3">
    <location>
        <begin position="569"/>
        <end position="688"/>
    </location>
</feature>
<keyword evidence="6" id="KW-1185">Reference proteome</keyword>
<keyword evidence="2" id="KW-0408">Iron</keyword>
<evidence type="ECO:0000256" key="2">
    <source>
        <dbReference type="ARBA" id="ARBA00023004"/>
    </source>
</evidence>
<dbReference type="Pfam" id="PF24681">
    <property type="entry name" value="Kelch_KLHDC2_KLHL20_DRC7"/>
    <property type="match status" value="1"/>
</dbReference>